<accession>A0A0R0M5C1</accession>
<gene>
    <name evidence="2" type="ORF">M153_1570008748</name>
</gene>
<dbReference type="Proteomes" id="UP000051530">
    <property type="component" value="Unassembled WGS sequence"/>
</dbReference>
<dbReference type="PANTHER" id="PTHR12221">
    <property type="entry name" value="PESCADILLO - RELATED"/>
    <property type="match status" value="1"/>
</dbReference>
<evidence type="ECO:0000313" key="3">
    <source>
        <dbReference type="Proteomes" id="UP000051530"/>
    </source>
</evidence>
<dbReference type="GO" id="GO:0003723">
    <property type="term" value="F:RNA binding"/>
    <property type="evidence" value="ECO:0007669"/>
    <property type="project" value="TreeGrafter"/>
</dbReference>
<organism evidence="2 3">
    <name type="scientific">Pseudoloma neurophilia</name>
    <dbReference type="NCBI Taxonomy" id="146866"/>
    <lineage>
        <taxon>Eukaryota</taxon>
        <taxon>Fungi</taxon>
        <taxon>Fungi incertae sedis</taxon>
        <taxon>Microsporidia</taxon>
        <taxon>Pseudoloma</taxon>
    </lineage>
</organism>
<comment type="subcellular location">
    <subcellularLocation>
        <location evidence="1">Nucleus</location>
    </subcellularLocation>
</comment>
<evidence type="ECO:0000313" key="2">
    <source>
        <dbReference type="EMBL" id="KRH94740.1"/>
    </source>
</evidence>
<protein>
    <submittedName>
        <fullName evidence="2">Protein required for normal rRNA processing</fullName>
    </submittedName>
</protein>
<dbReference type="GO" id="GO:0070545">
    <property type="term" value="C:PeBoW complex"/>
    <property type="evidence" value="ECO:0007669"/>
    <property type="project" value="TreeGrafter"/>
</dbReference>
<dbReference type="InterPro" id="IPR010613">
    <property type="entry name" value="PES"/>
</dbReference>
<keyword evidence="3" id="KW-1185">Reference proteome</keyword>
<dbReference type="EMBL" id="LGUB01000036">
    <property type="protein sequence ID" value="KRH94740.1"/>
    <property type="molecule type" value="Genomic_DNA"/>
</dbReference>
<proteinExistence type="predicted"/>
<dbReference type="AlphaFoldDB" id="A0A0R0M5C1"/>
<dbReference type="PANTHER" id="PTHR12221:SF6">
    <property type="entry name" value="PESCADILLO HOMOLOG"/>
    <property type="match status" value="1"/>
</dbReference>
<reference evidence="2 3" key="1">
    <citation type="submission" date="2015-07" db="EMBL/GenBank/DDBJ databases">
        <title>The genome of Pseudoloma neurophilia, a relevant intracellular parasite of the zebrafish.</title>
        <authorList>
            <person name="Ndikumana S."/>
            <person name="Pelin A."/>
            <person name="Sanders J."/>
            <person name="Corradi N."/>
        </authorList>
    </citation>
    <scope>NUCLEOTIDE SEQUENCE [LARGE SCALE GENOMIC DNA]</scope>
    <source>
        <strain evidence="2 3">MK1</strain>
    </source>
</reference>
<dbReference type="GO" id="GO:0000463">
    <property type="term" value="P:maturation of LSU-rRNA from tricistronic rRNA transcript (SSU-rRNA, 5.8S rRNA, LSU-rRNA)"/>
    <property type="evidence" value="ECO:0007669"/>
    <property type="project" value="TreeGrafter"/>
</dbReference>
<name>A0A0R0M5C1_9MICR</name>
<dbReference type="Pfam" id="PF06732">
    <property type="entry name" value="Pescadillo_N"/>
    <property type="match status" value="1"/>
</dbReference>
<dbReference type="VEuPathDB" id="MicrosporidiaDB:M153_1570008748"/>
<dbReference type="OrthoDB" id="10264910at2759"/>
<evidence type="ECO:0000256" key="1">
    <source>
        <dbReference type="ARBA" id="ARBA00004123"/>
    </source>
</evidence>
<comment type="caution">
    <text evidence="2">The sequence shown here is derived from an EMBL/GenBank/DDBJ whole genome shotgun (WGS) entry which is preliminary data.</text>
</comment>
<sequence length="360" mass="42914">MSYQFKVKTHVSLQKALEQLKITKEQFKSLLIHLKIHAENVRKPFRIGSEDTSYKISDINKIYNSDIYKALLINNKIAKKKNFYRQMNRDDLASKRSERRLDYVELIKKKYKTFSDAVHDLGESLTFLYIFQFFFKPQDAYDKNLLEMVNTELELFIKFCVRQQFIDQAYPSKKGIHFNLKIDCVNILFFVPIAAEDDVKFELEEELEHIKLYLTHLVMIRSRFENDPKLKAEIRDYKNKPENICIENTIFAKWLDILMEQMCISKNPQSQIRISDGTIAEKNEKIEYFHSAYVFALFNQNFKEKSTFKIGNFTDDDLTLCHPQKNETTFEKDFVDTLSKNKQQTIEDYLTDMKKEIFFD</sequence>